<evidence type="ECO:0000259" key="1">
    <source>
        <dbReference type="Pfam" id="PF12682"/>
    </source>
</evidence>
<dbReference type="RefSeq" id="WP_274924809.1">
    <property type="nucleotide sequence ID" value="NZ_JAKELO010000002.1"/>
</dbReference>
<accession>A0A9Q4KT81</accession>
<dbReference type="PANTHER" id="PTHR39201:SF1">
    <property type="entry name" value="FLAVODOXIN-LIKE DOMAIN-CONTAINING PROTEIN"/>
    <property type="match status" value="1"/>
</dbReference>
<dbReference type="Gene3D" id="3.40.50.360">
    <property type="match status" value="1"/>
</dbReference>
<name>A0A9Q4KT81_9EURY</name>
<dbReference type="EMBL" id="JAKELO010000002">
    <property type="protein sequence ID" value="MDE4908174.1"/>
    <property type="molecule type" value="Genomic_DNA"/>
</dbReference>
<dbReference type="SUPFAM" id="SSF52218">
    <property type="entry name" value="Flavoproteins"/>
    <property type="match status" value="1"/>
</dbReference>
<dbReference type="GO" id="GO:0010181">
    <property type="term" value="F:FMN binding"/>
    <property type="evidence" value="ECO:0007669"/>
    <property type="project" value="InterPro"/>
</dbReference>
<reference evidence="2" key="1">
    <citation type="submission" date="2022-01" db="EMBL/GenBank/DDBJ databases">
        <title>Draft genome of Methanogenium marinum DSM 15558.</title>
        <authorList>
            <person name="Chen S.-C."/>
            <person name="You Y.-T."/>
        </authorList>
    </citation>
    <scope>NUCLEOTIDE SEQUENCE</scope>
    <source>
        <strain evidence="2">DSM 15558</strain>
    </source>
</reference>
<dbReference type="AlphaFoldDB" id="A0A9Q4KT81"/>
<dbReference type="PANTHER" id="PTHR39201">
    <property type="entry name" value="EXPORTED PROTEIN-RELATED"/>
    <property type="match status" value="1"/>
</dbReference>
<protein>
    <submittedName>
        <fullName evidence="2">ArsR family transcriptional regulator</fullName>
    </submittedName>
</protein>
<dbReference type="InterPro" id="IPR008254">
    <property type="entry name" value="Flavodoxin/NO_synth"/>
</dbReference>
<sequence length="174" mass="18276">MTIKTIFYSYTGVTRDIAEKVKSECGGELIEVRAVNPYTKFTAYAKGCLRAIMGEPDAVEPSTIDVSASDIIVIGTPVWAFRAAPPVNGAVQALTGCEGKTAVIFATCGAEAKDTLLHLAETLEAKGVHVAEQVVLDRDDVLDKEKVGVLIAAVKSAVASSAPFPEPLVTPPAM</sequence>
<dbReference type="Pfam" id="PF12682">
    <property type="entry name" value="Flavodoxin_4"/>
    <property type="match status" value="1"/>
</dbReference>
<comment type="caution">
    <text evidence="2">The sequence shown here is derived from an EMBL/GenBank/DDBJ whole genome shotgun (WGS) entry which is preliminary data.</text>
</comment>
<organism evidence="2 3">
    <name type="scientific">Methanogenium marinum</name>
    <dbReference type="NCBI Taxonomy" id="348610"/>
    <lineage>
        <taxon>Archaea</taxon>
        <taxon>Methanobacteriati</taxon>
        <taxon>Methanobacteriota</taxon>
        <taxon>Stenosarchaea group</taxon>
        <taxon>Methanomicrobia</taxon>
        <taxon>Methanomicrobiales</taxon>
        <taxon>Methanomicrobiaceae</taxon>
        <taxon>Methanogenium</taxon>
    </lineage>
</organism>
<keyword evidence="3" id="KW-1185">Reference proteome</keyword>
<evidence type="ECO:0000313" key="2">
    <source>
        <dbReference type="EMBL" id="MDE4908174.1"/>
    </source>
</evidence>
<proteinExistence type="predicted"/>
<dbReference type="InterPro" id="IPR029039">
    <property type="entry name" value="Flavoprotein-like_sf"/>
</dbReference>
<evidence type="ECO:0000313" key="3">
    <source>
        <dbReference type="Proteomes" id="UP001143747"/>
    </source>
</evidence>
<feature type="domain" description="Flavodoxin-like" evidence="1">
    <location>
        <begin position="6"/>
        <end position="112"/>
    </location>
</feature>
<gene>
    <name evidence="2" type="ORF">L0665_06070</name>
</gene>
<dbReference type="Proteomes" id="UP001143747">
    <property type="component" value="Unassembled WGS sequence"/>
</dbReference>